<dbReference type="Gene3D" id="3.30.559.10">
    <property type="entry name" value="Chloramphenicol acetyltransferase-like domain"/>
    <property type="match status" value="1"/>
</dbReference>
<dbReference type="PANTHER" id="PTHR45527">
    <property type="entry name" value="NONRIBOSOMAL PEPTIDE SYNTHETASE"/>
    <property type="match status" value="1"/>
</dbReference>
<reference evidence="5 6" key="1">
    <citation type="submission" date="2020-08" db="EMBL/GenBank/DDBJ databases">
        <title>Sequencing the genomes of 1000 actinobacteria strains.</title>
        <authorList>
            <person name="Klenk H.-P."/>
        </authorList>
    </citation>
    <scope>NUCLEOTIDE SEQUENCE [LARGE SCALE GENOMIC DNA]</scope>
    <source>
        <strain evidence="5 6">DSM 44936</strain>
    </source>
</reference>
<evidence type="ECO:0000259" key="4">
    <source>
        <dbReference type="PROSITE" id="PS50075"/>
    </source>
</evidence>
<dbReference type="NCBIfam" id="TIGR01733">
    <property type="entry name" value="AA-adenyl-dom"/>
    <property type="match status" value="1"/>
</dbReference>
<dbReference type="SUPFAM" id="SSF56801">
    <property type="entry name" value="Acetyl-CoA synthetase-like"/>
    <property type="match status" value="1"/>
</dbReference>
<dbReference type="InterPro" id="IPR000873">
    <property type="entry name" value="AMP-dep_synth/lig_dom"/>
</dbReference>
<sequence>MSRSPVEDVLPLSPLQEGLLFHALFDRESRRLYVAQFVTPLHGPLDAARLRAAAEALLERHPNLRVVFRHRRSGEPLQVVRRDAPLDWTEAGANAGDAAAVIDADWRRGMDVEGAALIRFLLVKEGPLRHRLVVTAHHCVIDGWSTALLFQELFDLYAGERLPPAPSFRDYLTWVARQDKIRAQLGWRGDMAGAEPTYVAPGAPRGEADPRTVTVRLPAGLTRELSARARECGVTVNTVVQTAWAILLGHMTGRDDVVFGTTVSGRPADLPGADTMVGMLINTVPVRAELRPDDTVRDVMERVQEQRFRLLAHDYLGLTDIHRAIGADRPLFDTTVAMDNYPMSDYAFDLRVEGLRADGVTVRETSHYAVTLVAVPGEELELHIHHRPDLFGRADVEAWAARLTRLFERFADDPGTRLRQIAPLTPEEQGRLLAAGTGPSAAAPECVHHAFERIASRLPDVTALIFEDRRVTYAELNERANRLAHHLAGLGVRPGAWAGVQFERGPDLVVAILAVLKAGGAYVLLDTSFPPERRREILGRAGAEVLVTGADLAERLGAEGVVVVRCDTDAAAVAAHSPAGPRSGVTPEDAACVLFTSGSQGSPKGVVAPHRAITATLAGQDFMELREGEVTLQCSPVSWDAFAAELFGPLTTGGTCVLQPGPVPEPEVIARLMAAHDVTTAHFSASLLNFLLDEHPGLLSRTRQLLTGGEAASMPHMRKALRDYPGLRIVNCYSPLECMMVSVWHRAAPQDLARPSLPLGRPTAGKRLYVLDANLRLVPPGFIGELYIAGAGLAHGYLGRPALTAERFAADPFGGPGERMYRTGDMVRWTRDGLLEFVGRDDAQFKLRGFRIEPAEVEAAITAHDGVADARVMVREDRPGDQRLVAYVIPTDPRAFDVTALRGHLTVFLPDYLRPAAFVGLEHFPVTPNGKLDRRALPVPDYGVTGGEAARDDREEMLCALFADVLGVEDVGIHDDFFRLGGHSLLALRLIGRLRASLGVDMGIATLFRHPTVAALAEQLGREHAPDPA</sequence>
<comment type="caution">
    <text evidence="5">The sequence shown here is derived from an EMBL/GenBank/DDBJ whole genome shotgun (WGS) entry which is preliminary data.</text>
</comment>
<dbReference type="InterPro" id="IPR001242">
    <property type="entry name" value="Condensation_dom"/>
</dbReference>
<evidence type="ECO:0000313" key="5">
    <source>
        <dbReference type="EMBL" id="MBB6474879.1"/>
    </source>
</evidence>
<dbReference type="Pfam" id="PF13193">
    <property type="entry name" value="AMP-binding_C"/>
    <property type="match status" value="1"/>
</dbReference>
<evidence type="ECO:0000256" key="3">
    <source>
        <dbReference type="ARBA" id="ARBA00022553"/>
    </source>
</evidence>
<dbReference type="InterPro" id="IPR010071">
    <property type="entry name" value="AA_adenyl_dom"/>
</dbReference>
<dbReference type="FunFam" id="3.30.300.30:FF:000010">
    <property type="entry name" value="Enterobactin synthetase component F"/>
    <property type="match status" value="1"/>
</dbReference>
<organism evidence="5 6">
    <name type="scientific">Sphaerisporangium rubeum</name>
    <dbReference type="NCBI Taxonomy" id="321317"/>
    <lineage>
        <taxon>Bacteria</taxon>
        <taxon>Bacillati</taxon>
        <taxon>Actinomycetota</taxon>
        <taxon>Actinomycetes</taxon>
        <taxon>Streptosporangiales</taxon>
        <taxon>Streptosporangiaceae</taxon>
        <taxon>Sphaerisporangium</taxon>
    </lineage>
</organism>
<dbReference type="PROSITE" id="PS00012">
    <property type="entry name" value="PHOSPHOPANTETHEINE"/>
    <property type="match status" value="1"/>
</dbReference>
<dbReference type="SUPFAM" id="SSF52777">
    <property type="entry name" value="CoA-dependent acyltransferases"/>
    <property type="match status" value="2"/>
</dbReference>
<dbReference type="GO" id="GO:0072330">
    <property type="term" value="P:monocarboxylic acid biosynthetic process"/>
    <property type="evidence" value="ECO:0007669"/>
    <property type="project" value="UniProtKB-ARBA"/>
</dbReference>
<dbReference type="InterPro" id="IPR042099">
    <property type="entry name" value="ANL_N_sf"/>
</dbReference>
<dbReference type="Gene3D" id="3.40.50.12780">
    <property type="entry name" value="N-terminal domain of ligase-like"/>
    <property type="match status" value="1"/>
</dbReference>
<dbReference type="Proteomes" id="UP000555564">
    <property type="component" value="Unassembled WGS sequence"/>
</dbReference>
<dbReference type="InterPro" id="IPR006162">
    <property type="entry name" value="Ppantetheine_attach_site"/>
</dbReference>
<accession>A0A7X0IHQ7</accession>
<dbReference type="GO" id="GO:0031177">
    <property type="term" value="F:phosphopantetheine binding"/>
    <property type="evidence" value="ECO:0007669"/>
    <property type="project" value="InterPro"/>
</dbReference>
<dbReference type="InterPro" id="IPR023213">
    <property type="entry name" value="CAT-like_dom_sf"/>
</dbReference>
<dbReference type="GO" id="GO:0005829">
    <property type="term" value="C:cytosol"/>
    <property type="evidence" value="ECO:0007669"/>
    <property type="project" value="TreeGrafter"/>
</dbReference>
<dbReference type="InterPro" id="IPR036736">
    <property type="entry name" value="ACP-like_sf"/>
</dbReference>
<dbReference type="Pfam" id="PF00668">
    <property type="entry name" value="Condensation"/>
    <property type="match status" value="1"/>
</dbReference>
<dbReference type="Gene3D" id="3.30.559.30">
    <property type="entry name" value="Nonribosomal peptide synthetase, condensation domain"/>
    <property type="match status" value="1"/>
</dbReference>
<dbReference type="FunFam" id="3.40.50.980:FF:000001">
    <property type="entry name" value="Non-ribosomal peptide synthetase"/>
    <property type="match status" value="1"/>
</dbReference>
<dbReference type="CDD" id="cd12117">
    <property type="entry name" value="A_NRPS_Srf_like"/>
    <property type="match status" value="1"/>
</dbReference>
<gene>
    <name evidence="5" type="ORF">BJ992_004310</name>
</gene>
<dbReference type="PROSITE" id="PS50075">
    <property type="entry name" value="CARRIER"/>
    <property type="match status" value="1"/>
</dbReference>
<dbReference type="InterPro" id="IPR045851">
    <property type="entry name" value="AMP-bd_C_sf"/>
</dbReference>
<dbReference type="InterPro" id="IPR025110">
    <property type="entry name" value="AMP-bd_C"/>
</dbReference>
<dbReference type="SUPFAM" id="SSF47336">
    <property type="entry name" value="ACP-like"/>
    <property type="match status" value="1"/>
</dbReference>
<dbReference type="Pfam" id="PF00550">
    <property type="entry name" value="PP-binding"/>
    <property type="match status" value="1"/>
</dbReference>
<comment type="cofactor">
    <cofactor evidence="1">
        <name>pantetheine 4'-phosphate</name>
        <dbReference type="ChEBI" id="CHEBI:47942"/>
    </cofactor>
</comment>
<dbReference type="PANTHER" id="PTHR45527:SF1">
    <property type="entry name" value="FATTY ACID SYNTHASE"/>
    <property type="match status" value="1"/>
</dbReference>
<proteinExistence type="predicted"/>
<evidence type="ECO:0000313" key="6">
    <source>
        <dbReference type="Proteomes" id="UP000555564"/>
    </source>
</evidence>
<keyword evidence="6" id="KW-1185">Reference proteome</keyword>
<dbReference type="InterPro" id="IPR020806">
    <property type="entry name" value="PKS_PP-bd"/>
</dbReference>
<feature type="domain" description="Carrier" evidence="4">
    <location>
        <begin position="949"/>
        <end position="1024"/>
    </location>
</feature>
<dbReference type="GO" id="GO:0003824">
    <property type="term" value="F:catalytic activity"/>
    <property type="evidence" value="ECO:0007669"/>
    <property type="project" value="InterPro"/>
</dbReference>
<dbReference type="EMBL" id="JACHIU010000001">
    <property type="protein sequence ID" value="MBB6474879.1"/>
    <property type="molecule type" value="Genomic_DNA"/>
</dbReference>
<dbReference type="GO" id="GO:0008610">
    <property type="term" value="P:lipid biosynthetic process"/>
    <property type="evidence" value="ECO:0007669"/>
    <property type="project" value="UniProtKB-ARBA"/>
</dbReference>
<keyword evidence="2" id="KW-0596">Phosphopantetheine</keyword>
<dbReference type="AlphaFoldDB" id="A0A7X0IHQ7"/>
<name>A0A7X0IHQ7_9ACTN</name>
<dbReference type="Pfam" id="PF00501">
    <property type="entry name" value="AMP-binding"/>
    <property type="match status" value="1"/>
</dbReference>
<keyword evidence="3" id="KW-0597">Phosphoprotein</keyword>
<dbReference type="Gene3D" id="3.40.50.1820">
    <property type="entry name" value="alpha/beta hydrolase"/>
    <property type="match status" value="1"/>
</dbReference>
<dbReference type="InterPro" id="IPR029058">
    <property type="entry name" value="AB_hydrolase_fold"/>
</dbReference>
<dbReference type="RefSeq" id="WP_184983776.1">
    <property type="nucleotide sequence ID" value="NZ_BAAALO010000038.1"/>
</dbReference>
<dbReference type="FunFam" id="1.10.1200.10:FF:000016">
    <property type="entry name" value="Non-ribosomal peptide synthase"/>
    <property type="match status" value="1"/>
</dbReference>
<dbReference type="GO" id="GO:0043041">
    <property type="term" value="P:amino acid activation for nonribosomal peptide biosynthetic process"/>
    <property type="evidence" value="ECO:0007669"/>
    <property type="project" value="TreeGrafter"/>
</dbReference>
<dbReference type="SMART" id="SM00823">
    <property type="entry name" value="PKS_PP"/>
    <property type="match status" value="1"/>
</dbReference>
<evidence type="ECO:0000256" key="1">
    <source>
        <dbReference type="ARBA" id="ARBA00001957"/>
    </source>
</evidence>
<dbReference type="InterPro" id="IPR009081">
    <property type="entry name" value="PP-bd_ACP"/>
</dbReference>
<protein>
    <submittedName>
        <fullName evidence="5">Amino acid adenylation domain-containing protein</fullName>
    </submittedName>
</protein>
<dbReference type="GO" id="GO:0044550">
    <property type="term" value="P:secondary metabolite biosynthetic process"/>
    <property type="evidence" value="ECO:0007669"/>
    <property type="project" value="TreeGrafter"/>
</dbReference>
<dbReference type="Gene3D" id="3.30.300.30">
    <property type="match status" value="1"/>
</dbReference>
<evidence type="ECO:0000256" key="2">
    <source>
        <dbReference type="ARBA" id="ARBA00022450"/>
    </source>
</evidence>
<dbReference type="FunFam" id="2.30.38.10:FF:000001">
    <property type="entry name" value="Non-ribosomal peptide synthetase PvdI"/>
    <property type="match status" value="1"/>
</dbReference>